<accession>A0ABS1JU55</accession>
<protein>
    <recommendedName>
        <fullName evidence="2">CN hydrolase domain-containing protein</fullName>
    </recommendedName>
</protein>
<dbReference type="Pfam" id="PF00795">
    <property type="entry name" value="CN_hydrolase"/>
    <property type="match status" value="1"/>
</dbReference>
<feature type="transmembrane region" description="Helical" evidence="1">
    <location>
        <begin position="186"/>
        <end position="206"/>
    </location>
</feature>
<feature type="transmembrane region" description="Helical" evidence="1">
    <location>
        <begin position="24"/>
        <end position="43"/>
    </location>
</feature>
<keyword evidence="1" id="KW-0472">Membrane</keyword>
<evidence type="ECO:0000256" key="1">
    <source>
        <dbReference type="SAM" id="Phobius"/>
    </source>
</evidence>
<comment type="caution">
    <text evidence="3">The sequence shown here is derived from an EMBL/GenBank/DDBJ whole genome shotgun (WGS) entry which is preliminary data.</text>
</comment>
<dbReference type="SUPFAM" id="SSF56317">
    <property type="entry name" value="Carbon-nitrogen hydrolase"/>
    <property type="match status" value="1"/>
</dbReference>
<keyword evidence="1" id="KW-0812">Transmembrane</keyword>
<evidence type="ECO:0000313" key="4">
    <source>
        <dbReference type="Proteomes" id="UP000622707"/>
    </source>
</evidence>
<dbReference type="Gene3D" id="3.60.110.10">
    <property type="entry name" value="Carbon-nitrogen hydrolase"/>
    <property type="match status" value="1"/>
</dbReference>
<reference evidence="3 4" key="1">
    <citation type="journal article" date="2017" name="Int. J. Syst. Evol. Microbiol.">
        <title>Ramlibacter alkalitolerans sp. nov., alkali-tolerant bacterium isolated from soil of ginseng.</title>
        <authorList>
            <person name="Lee D.H."/>
            <person name="Cha C.J."/>
        </authorList>
    </citation>
    <scope>NUCLEOTIDE SEQUENCE [LARGE SCALE GENOMIC DNA]</scope>
    <source>
        <strain evidence="3 4">KACC 19305</strain>
    </source>
</reference>
<dbReference type="InterPro" id="IPR003010">
    <property type="entry name" value="C-N_Hydrolase"/>
</dbReference>
<keyword evidence="1" id="KW-1133">Transmembrane helix</keyword>
<organism evidence="3 4">
    <name type="scientific">Ramlibacter alkalitolerans</name>
    <dbReference type="NCBI Taxonomy" id="2039631"/>
    <lineage>
        <taxon>Bacteria</taxon>
        <taxon>Pseudomonadati</taxon>
        <taxon>Pseudomonadota</taxon>
        <taxon>Betaproteobacteria</taxon>
        <taxon>Burkholderiales</taxon>
        <taxon>Comamonadaceae</taxon>
        <taxon>Ramlibacter</taxon>
    </lineage>
</organism>
<dbReference type="InterPro" id="IPR036526">
    <property type="entry name" value="C-N_Hydrolase_sf"/>
</dbReference>
<dbReference type="EMBL" id="JAEQND010000013">
    <property type="protein sequence ID" value="MBL0427834.1"/>
    <property type="molecule type" value="Genomic_DNA"/>
</dbReference>
<feature type="domain" description="CN hydrolase" evidence="2">
    <location>
        <begin position="220"/>
        <end position="418"/>
    </location>
</feature>
<sequence length="418" mass="44425">MTTPAFTHTKPHSGAYATLRTGTYAGAHVLAPFVLAISAGLSWGDSPAHLVGAMLVFLAFGLSTCRLQAFAAVMTYYLVTARGVPAGGALFFSDATKPTLIWLAVSALLAAVWALAWTKNWKQFCWRLPLAQVVLIVPPVGMLAVGNPLTAAGMLFPGWGFAGVAAALAAGVLLAQYGSARGTHKLAHRFGLTVMAGMLLALLTYGPTFQPQAPGTMSSVDTHVGNILGRNAFEQLPLHQANTERAAELLEKGKQVVVFPETAAGEWTPMREELWGDVSALARERNAVVITGATTLRGKLLDNSLVLLGGEQPQVYRVRVPVPFRDRGRQDDLQDSGSNVFGQSVYATKAGRVGVFICYEVLLPWTVLATAFEGADVFVAGVNGWWAPEGNSIPGLQRSAIQSWAQLFGVPAVVATNR</sequence>
<feature type="transmembrane region" description="Helical" evidence="1">
    <location>
        <begin position="151"/>
        <end position="174"/>
    </location>
</feature>
<gene>
    <name evidence="3" type="ORF">JI746_22195</name>
</gene>
<dbReference type="Proteomes" id="UP000622707">
    <property type="component" value="Unassembled WGS sequence"/>
</dbReference>
<feature type="transmembrane region" description="Helical" evidence="1">
    <location>
        <begin position="124"/>
        <end position="145"/>
    </location>
</feature>
<dbReference type="PROSITE" id="PS50263">
    <property type="entry name" value="CN_HYDROLASE"/>
    <property type="match status" value="1"/>
</dbReference>
<feature type="transmembrane region" description="Helical" evidence="1">
    <location>
        <begin position="99"/>
        <end position="117"/>
    </location>
</feature>
<keyword evidence="4" id="KW-1185">Reference proteome</keyword>
<proteinExistence type="predicted"/>
<name>A0ABS1JU55_9BURK</name>
<dbReference type="RefSeq" id="WP_201692465.1">
    <property type="nucleotide sequence ID" value="NZ_JAEQND010000013.1"/>
</dbReference>
<evidence type="ECO:0000259" key="2">
    <source>
        <dbReference type="PROSITE" id="PS50263"/>
    </source>
</evidence>
<feature type="transmembrane region" description="Helical" evidence="1">
    <location>
        <begin position="55"/>
        <end position="79"/>
    </location>
</feature>
<evidence type="ECO:0000313" key="3">
    <source>
        <dbReference type="EMBL" id="MBL0427834.1"/>
    </source>
</evidence>